<dbReference type="GO" id="GO:0032259">
    <property type="term" value="P:methylation"/>
    <property type="evidence" value="ECO:0007669"/>
    <property type="project" value="UniProtKB-KW"/>
</dbReference>
<dbReference type="InterPro" id="IPR029063">
    <property type="entry name" value="SAM-dependent_MTases_sf"/>
</dbReference>
<evidence type="ECO:0000256" key="11">
    <source>
        <dbReference type="ARBA" id="ARBA00031350"/>
    </source>
</evidence>
<evidence type="ECO:0000256" key="3">
    <source>
        <dbReference type="ARBA" id="ARBA00011890"/>
    </source>
</evidence>
<keyword evidence="13" id="KW-1185">Reference proteome</keyword>
<evidence type="ECO:0000256" key="10">
    <source>
        <dbReference type="ARBA" id="ARBA00031323"/>
    </source>
</evidence>
<gene>
    <name evidence="12" type="ORF">KDA82_28635</name>
</gene>
<evidence type="ECO:0000256" key="9">
    <source>
        <dbReference type="ARBA" id="ARBA00030757"/>
    </source>
</evidence>
<keyword evidence="8" id="KW-0949">S-adenosyl-L-methionine</keyword>
<dbReference type="Pfam" id="PF01135">
    <property type="entry name" value="PCMT"/>
    <property type="match status" value="1"/>
</dbReference>
<evidence type="ECO:0000256" key="6">
    <source>
        <dbReference type="ARBA" id="ARBA00022603"/>
    </source>
</evidence>
<accession>A0A8T4J0H5</accession>
<keyword evidence="7" id="KW-0808">Transferase</keyword>
<sequence>MAWSDLVTDLANEGYLEAGWEPSFAAVPRRPFVSSRCWAHAEDGTVVELDREKRPREWEEAVTSDVALVLAKEDGRPTTSASMPRMVAMMLRELDVRDGNTLLEIGTGTGWNSALASHRLGSGSVTTVEVNAQFAERAAARLKAVGFAPHAVWGDGAEGWEANAPYQRLIATCAVQHVPCAWVAQTNGVMVIPWGNGMCNGALLRLESDGRTATGKVVEEASFMWMSGQAPADWPEKTAGAASRTDTDPRVLTPNEARFAVGLGVPGCRYRVDWGDDPDGADCTLWLTDGESSASVRYMPEGSAFPVQQAGARNLWDETEAAYRWWEERGHPGLTRFGLTANSDGEQVWLDSPDTPVPVHT</sequence>
<dbReference type="InterPro" id="IPR000682">
    <property type="entry name" value="PCMT"/>
</dbReference>
<dbReference type="GO" id="GO:0004719">
    <property type="term" value="F:protein-L-isoaspartate (D-aspartate) O-methyltransferase activity"/>
    <property type="evidence" value="ECO:0007669"/>
    <property type="project" value="UniProtKB-EC"/>
</dbReference>
<name>A0A8T4J0H5_9ACTN</name>
<dbReference type="AlphaFoldDB" id="A0A8T4J0H5"/>
<evidence type="ECO:0000256" key="5">
    <source>
        <dbReference type="ARBA" id="ARBA00022490"/>
    </source>
</evidence>
<evidence type="ECO:0000256" key="2">
    <source>
        <dbReference type="ARBA" id="ARBA00005369"/>
    </source>
</evidence>
<dbReference type="EC" id="2.1.1.77" evidence="3"/>
<reference evidence="12" key="1">
    <citation type="submission" date="2021-04" db="EMBL/GenBank/DDBJ databases">
        <title>Sequencing of actinobacteria type strains.</title>
        <authorList>
            <person name="Nguyen G.-S."/>
            <person name="Wentzel A."/>
        </authorList>
    </citation>
    <scope>NUCLEOTIDE SEQUENCE</scope>
    <source>
        <strain evidence="12">DSM 42095</strain>
    </source>
</reference>
<keyword evidence="5" id="KW-0963">Cytoplasm</keyword>
<dbReference type="SUPFAM" id="SSF53335">
    <property type="entry name" value="S-adenosyl-L-methionine-dependent methyltransferases"/>
    <property type="match status" value="1"/>
</dbReference>
<dbReference type="GO" id="GO:0005737">
    <property type="term" value="C:cytoplasm"/>
    <property type="evidence" value="ECO:0007669"/>
    <property type="project" value="UniProtKB-SubCell"/>
</dbReference>
<dbReference type="Gene3D" id="3.40.50.150">
    <property type="entry name" value="Vaccinia Virus protein VP39"/>
    <property type="match status" value="1"/>
</dbReference>
<evidence type="ECO:0000256" key="1">
    <source>
        <dbReference type="ARBA" id="ARBA00004496"/>
    </source>
</evidence>
<evidence type="ECO:0000256" key="7">
    <source>
        <dbReference type="ARBA" id="ARBA00022679"/>
    </source>
</evidence>
<proteinExistence type="inferred from homology"/>
<keyword evidence="6" id="KW-0489">Methyltransferase</keyword>
<dbReference type="PANTHER" id="PTHR11579">
    <property type="entry name" value="PROTEIN-L-ISOASPARTATE O-METHYLTRANSFERASE"/>
    <property type="match status" value="1"/>
</dbReference>
<comment type="similarity">
    <text evidence="2">Belongs to the methyltransferase superfamily. L-isoaspartyl/D-aspartyl protein methyltransferase family.</text>
</comment>
<evidence type="ECO:0000256" key="8">
    <source>
        <dbReference type="ARBA" id="ARBA00022691"/>
    </source>
</evidence>
<comment type="subcellular location">
    <subcellularLocation>
        <location evidence="1">Cytoplasm</location>
    </subcellularLocation>
</comment>
<protein>
    <recommendedName>
        <fullName evidence="4">Protein-L-isoaspartate O-methyltransferase</fullName>
        <ecNumber evidence="3">2.1.1.77</ecNumber>
    </recommendedName>
    <alternativeName>
        <fullName evidence="11">L-isoaspartyl protein carboxyl methyltransferase</fullName>
    </alternativeName>
    <alternativeName>
        <fullName evidence="9">Protein L-isoaspartyl methyltransferase</fullName>
    </alternativeName>
    <alternativeName>
        <fullName evidence="10">Protein-beta-aspartate methyltransferase</fullName>
    </alternativeName>
</protein>
<evidence type="ECO:0000313" key="13">
    <source>
        <dbReference type="Proteomes" id="UP000675554"/>
    </source>
</evidence>
<organism evidence="12 13">
    <name type="scientific">Streptomyces daliensis</name>
    <dbReference type="NCBI Taxonomy" id="299421"/>
    <lineage>
        <taxon>Bacteria</taxon>
        <taxon>Bacillati</taxon>
        <taxon>Actinomycetota</taxon>
        <taxon>Actinomycetes</taxon>
        <taxon>Kitasatosporales</taxon>
        <taxon>Streptomycetaceae</taxon>
        <taxon>Streptomyces</taxon>
    </lineage>
</organism>
<dbReference type="CDD" id="cd02440">
    <property type="entry name" value="AdoMet_MTases"/>
    <property type="match status" value="1"/>
</dbReference>
<dbReference type="PANTHER" id="PTHR11579:SF0">
    <property type="entry name" value="PROTEIN-L-ISOASPARTATE(D-ASPARTATE) O-METHYLTRANSFERASE"/>
    <property type="match status" value="1"/>
</dbReference>
<evidence type="ECO:0000313" key="12">
    <source>
        <dbReference type="EMBL" id="MBR7676902.1"/>
    </source>
</evidence>
<comment type="caution">
    <text evidence="12">The sequence shown here is derived from an EMBL/GenBank/DDBJ whole genome shotgun (WGS) entry which is preliminary data.</text>
</comment>
<dbReference type="Proteomes" id="UP000675554">
    <property type="component" value="Unassembled WGS sequence"/>
</dbReference>
<dbReference type="EMBL" id="JAGSMN010000773">
    <property type="protein sequence ID" value="MBR7676902.1"/>
    <property type="molecule type" value="Genomic_DNA"/>
</dbReference>
<evidence type="ECO:0000256" key="4">
    <source>
        <dbReference type="ARBA" id="ARBA00013346"/>
    </source>
</evidence>